<accession>A0A7S5UY22</accession>
<evidence type="ECO:0000313" key="2">
    <source>
        <dbReference type="Proteomes" id="UP000646667"/>
    </source>
</evidence>
<proteinExistence type="predicted"/>
<reference evidence="1 2" key="1">
    <citation type="submission" date="2020-01" db="EMBL/GenBank/DDBJ databases">
        <title>Patterns of diversity and host range of bacteriophage communities associated with bean-nodulatin bacteria.</title>
        <authorList>
            <person name="Vann Cauwenberghe J."/>
            <person name="Santamaria R.I."/>
            <person name="Bustos P."/>
            <person name="Juarez S."/>
            <person name="Gonzalez V."/>
        </authorList>
    </citation>
    <scope>NUCLEOTIDE SEQUENCE [LARGE SCALE GENOMIC DNA]</scope>
    <source>
        <strain evidence="2">RHph</strain>
    </source>
</reference>
<protein>
    <submittedName>
        <fullName evidence="1">Uncharacterized protein</fullName>
    </submittedName>
</protein>
<name>A0A7S5UY22_9CAUD</name>
<dbReference type="EMBL" id="MN988534">
    <property type="protein sequence ID" value="QIG73953.1"/>
    <property type="molecule type" value="Genomic_DNA"/>
</dbReference>
<organism evidence="1 2">
    <name type="scientific">Rhizobium phage RHph_N34</name>
    <dbReference type="NCBI Taxonomy" id="2509586"/>
    <lineage>
        <taxon>Viruses</taxon>
        <taxon>Duplodnaviria</taxon>
        <taxon>Heunggongvirae</taxon>
        <taxon>Uroviricota</taxon>
        <taxon>Caudoviricetes</taxon>
        <taxon>Pootjesviridae</taxon>
        <taxon>Staniewskivirinae</taxon>
        <taxon>Trinifflemingvirus</taxon>
        <taxon>Trinifflemingvirus N34</taxon>
    </lineage>
</organism>
<keyword evidence="2" id="KW-1185">Reference proteome</keyword>
<dbReference type="Proteomes" id="UP000646667">
    <property type="component" value="Segment"/>
</dbReference>
<sequence>MGYTNRIHVDKVITEELLDEYVESLDEDCRCPCYIEAHGDASRRASVGDVINNSGSYGASGSLMRPFCHGLGKFLMERGYSCTVNIETLGYYDDKTRYDAETQTIAKIEEESHIGNNGRMW</sequence>
<evidence type="ECO:0000313" key="1">
    <source>
        <dbReference type="EMBL" id="QIG73953.1"/>
    </source>
</evidence>
<gene>
    <name evidence="1" type="ORF">EVC06_178</name>
</gene>